<keyword evidence="1" id="KW-0472">Membrane</keyword>
<keyword evidence="1" id="KW-1133">Transmembrane helix</keyword>
<keyword evidence="2" id="KW-1185">Reference proteome</keyword>
<dbReference type="WBParaSite" id="MBELARI_LOCUS15374">
    <property type="protein sequence ID" value="MBELARI_LOCUS15374"/>
    <property type="gene ID" value="MBELARI_LOCUS15374"/>
</dbReference>
<dbReference type="Proteomes" id="UP000887575">
    <property type="component" value="Unassembled WGS sequence"/>
</dbReference>
<name>A0AAF3ENT9_9BILA</name>
<accession>A0AAF3ENT9</accession>
<proteinExistence type="predicted"/>
<feature type="transmembrane region" description="Helical" evidence="1">
    <location>
        <begin position="213"/>
        <end position="232"/>
    </location>
</feature>
<reference evidence="3" key="1">
    <citation type="submission" date="2024-02" db="UniProtKB">
        <authorList>
            <consortium name="WormBaseParasite"/>
        </authorList>
    </citation>
    <scope>IDENTIFICATION</scope>
</reference>
<evidence type="ECO:0000313" key="2">
    <source>
        <dbReference type="Proteomes" id="UP000887575"/>
    </source>
</evidence>
<protein>
    <submittedName>
        <fullName evidence="3">Uncharacterized protein</fullName>
    </submittedName>
</protein>
<evidence type="ECO:0000256" key="1">
    <source>
        <dbReference type="SAM" id="Phobius"/>
    </source>
</evidence>
<feature type="transmembrane region" description="Helical" evidence="1">
    <location>
        <begin position="132"/>
        <end position="155"/>
    </location>
</feature>
<sequence length="252" mass="29177">MRIWKLFRDPLLVFAIAVPLNVIYGVLVYLFGLSFKFYKKKKRWDIGFELGGFLFANFIPTITSWVLFVSLLVTPFAIYFSATNDRLAFPIRLLSTAESLIRFSWALSSSLFDFYTFGIIRFELSPEITEIFLDISLIAQIIGLFEIYFVTNMNLRKLRKAGKATRVETLLMTQMLFNSFFNFIDTIFHYSGAILINLFLGPNLALVYGMTKAFNRAFFFALMASFLNILFLRKRSEESRKETSKMVTIVTA</sequence>
<organism evidence="2 3">
    <name type="scientific">Mesorhabditis belari</name>
    <dbReference type="NCBI Taxonomy" id="2138241"/>
    <lineage>
        <taxon>Eukaryota</taxon>
        <taxon>Metazoa</taxon>
        <taxon>Ecdysozoa</taxon>
        <taxon>Nematoda</taxon>
        <taxon>Chromadorea</taxon>
        <taxon>Rhabditida</taxon>
        <taxon>Rhabditina</taxon>
        <taxon>Rhabditomorpha</taxon>
        <taxon>Rhabditoidea</taxon>
        <taxon>Rhabditidae</taxon>
        <taxon>Mesorhabditinae</taxon>
        <taxon>Mesorhabditis</taxon>
    </lineage>
</organism>
<feature type="transmembrane region" description="Helical" evidence="1">
    <location>
        <begin position="176"/>
        <end position="201"/>
    </location>
</feature>
<keyword evidence="1" id="KW-0812">Transmembrane</keyword>
<evidence type="ECO:0000313" key="3">
    <source>
        <dbReference type="WBParaSite" id="MBELARI_LOCUS15374"/>
    </source>
</evidence>
<feature type="transmembrane region" description="Helical" evidence="1">
    <location>
        <begin position="52"/>
        <end position="80"/>
    </location>
</feature>
<feature type="transmembrane region" description="Helical" evidence="1">
    <location>
        <begin position="12"/>
        <end position="32"/>
    </location>
</feature>
<feature type="transmembrane region" description="Helical" evidence="1">
    <location>
        <begin position="100"/>
        <end position="120"/>
    </location>
</feature>
<dbReference type="AlphaFoldDB" id="A0AAF3ENT9"/>